<sequence length="176" mass="19102">MNGREIGNIACKILGIFFIVQGTNTLASIISFKASTPGLNGYQSLLNICFALIYIFCGILLWFLSDKISVIMNTGKRNADNKSVIEIGDIQRVAFSVLGLYFIGSSLPKLVSSLINMYFLTNAPNSTTIFMLGLGGILTQFIIGLGIFLGSQGLANFLKAMRSAGIKRENDSEEKI</sequence>
<feature type="transmembrane region" description="Helical" evidence="1">
    <location>
        <begin position="129"/>
        <end position="158"/>
    </location>
</feature>
<gene>
    <name evidence="2" type="ORF">GX523_14435</name>
</gene>
<evidence type="ECO:0000256" key="1">
    <source>
        <dbReference type="SAM" id="Phobius"/>
    </source>
</evidence>
<feature type="transmembrane region" description="Helical" evidence="1">
    <location>
        <begin position="12"/>
        <end position="32"/>
    </location>
</feature>
<keyword evidence="1" id="KW-0472">Membrane</keyword>
<feature type="transmembrane region" description="Helical" evidence="1">
    <location>
        <begin position="44"/>
        <end position="64"/>
    </location>
</feature>
<evidence type="ECO:0000313" key="2">
    <source>
        <dbReference type="EMBL" id="HHY27911.1"/>
    </source>
</evidence>
<name>A0A7C6Z5T6_9FIRM</name>
<keyword evidence="1" id="KW-0812">Transmembrane</keyword>
<proteinExistence type="predicted"/>
<evidence type="ECO:0000313" key="3">
    <source>
        <dbReference type="Proteomes" id="UP000553059"/>
    </source>
</evidence>
<dbReference type="AlphaFoldDB" id="A0A7C6Z5T6"/>
<dbReference type="EMBL" id="DUTF01000316">
    <property type="protein sequence ID" value="HHY27911.1"/>
    <property type="molecule type" value="Genomic_DNA"/>
</dbReference>
<comment type="caution">
    <text evidence="2">The sequence shown here is derived from an EMBL/GenBank/DDBJ whole genome shotgun (WGS) entry which is preliminary data.</text>
</comment>
<reference evidence="2 3" key="1">
    <citation type="journal article" date="2020" name="Biotechnol. Biofuels">
        <title>New insights from the biogas microbiome by comprehensive genome-resolved metagenomics of nearly 1600 species originating from multiple anaerobic digesters.</title>
        <authorList>
            <person name="Campanaro S."/>
            <person name="Treu L."/>
            <person name="Rodriguez-R L.M."/>
            <person name="Kovalovszki A."/>
            <person name="Ziels R.M."/>
            <person name="Maus I."/>
            <person name="Zhu X."/>
            <person name="Kougias P.G."/>
            <person name="Basile A."/>
            <person name="Luo G."/>
            <person name="Schluter A."/>
            <person name="Konstantinidis K.T."/>
            <person name="Angelidaki I."/>
        </authorList>
    </citation>
    <scope>NUCLEOTIDE SEQUENCE [LARGE SCALE GENOMIC DNA]</scope>
    <source>
        <strain evidence="2">AS05jafATM_4</strain>
    </source>
</reference>
<dbReference type="Proteomes" id="UP000553059">
    <property type="component" value="Unassembled WGS sequence"/>
</dbReference>
<accession>A0A7C6Z5T6</accession>
<protein>
    <submittedName>
        <fullName evidence="2">Uncharacterized protein</fullName>
    </submittedName>
</protein>
<organism evidence="2 3">
    <name type="scientific">Desulfitobacterium dehalogenans</name>
    <dbReference type="NCBI Taxonomy" id="36854"/>
    <lineage>
        <taxon>Bacteria</taxon>
        <taxon>Bacillati</taxon>
        <taxon>Bacillota</taxon>
        <taxon>Clostridia</taxon>
        <taxon>Eubacteriales</taxon>
        <taxon>Desulfitobacteriaceae</taxon>
        <taxon>Desulfitobacterium</taxon>
    </lineage>
</organism>
<keyword evidence="1" id="KW-1133">Transmembrane helix</keyword>